<evidence type="ECO:0000256" key="1">
    <source>
        <dbReference type="SAM" id="MobiDB-lite"/>
    </source>
</evidence>
<dbReference type="EMBL" id="JBEXAC010000002">
    <property type="protein sequence ID" value="MET6999387.1"/>
    <property type="molecule type" value="Genomic_DNA"/>
</dbReference>
<reference evidence="2 3" key="1">
    <citation type="submission" date="2024-06" db="EMBL/GenBank/DDBJ databases">
        <title>Chitinophaga defluvii sp. nov., isolated from municipal sewage.</title>
        <authorList>
            <person name="Zhang L."/>
        </authorList>
    </citation>
    <scope>NUCLEOTIDE SEQUENCE [LARGE SCALE GENOMIC DNA]</scope>
    <source>
        <strain evidence="2 3">H8</strain>
    </source>
</reference>
<gene>
    <name evidence="2" type="ORF">ABR189_18510</name>
</gene>
<sequence length="203" mass="23276">MEIELRNIHIFDQASEESLAFFASLYIDGRNVGAAFNNGMGGNTLYHPDHPDDMQLLKEVDDYCRTFPSWQLDDKLSVPMNLRVFIEMKVAEYANKEELKRFQREMELSMFDHIVFGVPGASEFRSYPTIAPVAEMLSLETGQQSLSNEIKHVVVQFLKPGEQILNTNIPSDLLDLSNYKKEGQQQERKIHPDSRRGNPPKLT</sequence>
<keyword evidence="3" id="KW-1185">Reference proteome</keyword>
<evidence type="ECO:0000313" key="3">
    <source>
        <dbReference type="Proteomes" id="UP001549749"/>
    </source>
</evidence>
<protein>
    <submittedName>
        <fullName evidence="2">Uncharacterized protein</fullName>
    </submittedName>
</protein>
<dbReference type="Proteomes" id="UP001549749">
    <property type="component" value="Unassembled WGS sequence"/>
</dbReference>
<accession>A0ABV2T8N3</accession>
<feature type="region of interest" description="Disordered" evidence="1">
    <location>
        <begin position="178"/>
        <end position="203"/>
    </location>
</feature>
<organism evidence="2 3">
    <name type="scientific">Chitinophaga defluvii</name>
    <dbReference type="NCBI Taxonomy" id="3163343"/>
    <lineage>
        <taxon>Bacteria</taxon>
        <taxon>Pseudomonadati</taxon>
        <taxon>Bacteroidota</taxon>
        <taxon>Chitinophagia</taxon>
        <taxon>Chitinophagales</taxon>
        <taxon>Chitinophagaceae</taxon>
        <taxon>Chitinophaga</taxon>
    </lineage>
</organism>
<comment type="caution">
    <text evidence="2">The sequence shown here is derived from an EMBL/GenBank/DDBJ whole genome shotgun (WGS) entry which is preliminary data.</text>
</comment>
<proteinExistence type="predicted"/>
<dbReference type="RefSeq" id="WP_354661952.1">
    <property type="nucleotide sequence ID" value="NZ_JBEXAC010000002.1"/>
</dbReference>
<feature type="compositionally biased region" description="Basic and acidic residues" evidence="1">
    <location>
        <begin position="178"/>
        <end position="196"/>
    </location>
</feature>
<name>A0ABV2T8N3_9BACT</name>
<evidence type="ECO:0000313" key="2">
    <source>
        <dbReference type="EMBL" id="MET6999387.1"/>
    </source>
</evidence>